<name>A0ABW8G6C6_9GAMM</name>
<dbReference type="EMBL" id="JBIXLL010000001">
    <property type="protein sequence ID" value="MFJ5428219.1"/>
    <property type="molecule type" value="Genomic_DNA"/>
</dbReference>
<comment type="caution">
    <text evidence="1">The sequence shown here is derived from an EMBL/GenBank/DDBJ whole genome shotgun (WGS) entry which is preliminary data.</text>
</comment>
<evidence type="ECO:0000313" key="2">
    <source>
        <dbReference type="Proteomes" id="UP001617689"/>
    </source>
</evidence>
<protein>
    <submittedName>
        <fullName evidence="1">Uncharacterized protein</fullName>
    </submittedName>
</protein>
<evidence type="ECO:0000313" key="1">
    <source>
        <dbReference type="EMBL" id="MFJ5428219.1"/>
    </source>
</evidence>
<proteinExistence type="predicted"/>
<gene>
    <name evidence="1" type="ORF">ACIPUP_03520</name>
</gene>
<accession>A0ABW8G6C6</accession>
<dbReference type="RefSeq" id="WP_400394245.1">
    <property type="nucleotide sequence ID" value="NZ_JBIXLL010000001.1"/>
</dbReference>
<dbReference type="Proteomes" id="UP001617689">
    <property type="component" value="Unassembled WGS sequence"/>
</dbReference>
<keyword evidence="2" id="KW-1185">Reference proteome</keyword>
<reference evidence="1 2" key="1">
    <citation type="submission" date="2024-10" db="EMBL/GenBank/DDBJ databases">
        <authorList>
            <person name="Lu C.-H."/>
        </authorList>
    </citation>
    <scope>NUCLEOTIDE SEQUENCE [LARGE SCALE GENOMIC DNA]</scope>
    <source>
        <strain evidence="1 2">22ZTDG03-2</strain>
    </source>
</reference>
<sequence length="245" mass="27414">MIDIRSELEAARKDFYPLAELISIAEKASGEDLTTVCQWLLKKINEALQSSTPLRVYKIDDYHELVELSSLELENFIFLSRKLNLVITKGNLPIEPYDIPFGHDEWLDLDFFEYGLIRTEISKSIPDLTPYLDRTRSPDGYSCDNISHEETGATKSDLCEIVTPPMNDNMKWSDFAGKDTALMFIAGLATALEQSGGKYLRGGKMNKSAIAKTAIDAINTHGNGTMITEKALTNLLNDALRENIT</sequence>
<organism evidence="1 2">
    <name type="scientific">Pectobacterium actinidiae</name>
    <dbReference type="NCBI Taxonomy" id="1507808"/>
    <lineage>
        <taxon>Bacteria</taxon>
        <taxon>Pseudomonadati</taxon>
        <taxon>Pseudomonadota</taxon>
        <taxon>Gammaproteobacteria</taxon>
        <taxon>Enterobacterales</taxon>
        <taxon>Pectobacteriaceae</taxon>
        <taxon>Pectobacterium</taxon>
    </lineage>
</organism>